<dbReference type="AlphaFoldDB" id="A0A7I7QZI9"/>
<organism evidence="2 3">
    <name type="scientific">Mycolicibacterium sediminis</name>
    <dbReference type="NCBI Taxonomy" id="1286180"/>
    <lineage>
        <taxon>Bacteria</taxon>
        <taxon>Bacillati</taxon>
        <taxon>Actinomycetota</taxon>
        <taxon>Actinomycetes</taxon>
        <taxon>Mycobacteriales</taxon>
        <taxon>Mycobacteriaceae</taxon>
        <taxon>Mycolicibacterium</taxon>
    </lineage>
</organism>
<accession>A0A7I7QZI9</accession>
<evidence type="ECO:0000313" key="3">
    <source>
        <dbReference type="Proteomes" id="UP000467193"/>
    </source>
</evidence>
<dbReference type="RefSeq" id="WP_163801196.1">
    <property type="nucleotide sequence ID" value="NZ_AP022588.1"/>
</dbReference>
<reference evidence="2 3" key="1">
    <citation type="journal article" date="2019" name="Emerg. Microbes Infect.">
        <title>Comprehensive subspecies identification of 175 nontuberculous mycobacteria species based on 7547 genomic profiles.</title>
        <authorList>
            <person name="Matsumoto Y."/>
            <person name="Kinjo T."/>
            <person name="Motooka D."/>
            <person name="Nabeya D."/>
            <person name="Jung N."/>
            <person name="Uechi K."/>
            <person name="Horii T."/>
            <person name="Iida T."/>
            <person name="Fujita J."/>
            <person name="Nakamura S."/>
        </authorList>
    </citation>
    <scope>NUCLEOTIDE SEQUENCE [LARGE SCALE GENOMIC DNA]</scope>
    <source>
        <strain evidence="2 3">JCM 17899</strain>
    </source>
</reference>
<feature type="domain" description="DUF4873" evidence="1">
    <location>
        <begin position="320"/>
        <end position="405"/>
    </location>
</feature>
<evidence type="ECO:0000313" key="2">
    <source>
        <dbReference type="EMBL" id="BBY31761.1"/>
    </source>
</evidence>
<sequence length="406" mass="45442">MTASIRTSATPSRDDFSGRLLRGSVKKSFEPIVDIDWDAPLDPDKFFLPPKVVSLYGTPMWDAMTRAQQIELSRQELVNTLSAGIWFENILNQALLRDLMHADPTSNATHYALTEMGDETRHMVMFGKAIERLGAKPVQPRRYQRIIINALPLTFKGSLLWVAALVGEEIFDSLQRQMMDDPDLQPMVQRLMRIHVTEEARHIQFARDGVRRRVREMPRLNRWWVANLNGVGGVFFQHLFTNPVQYRRVGLPALEARAQARRSPHRHQVQAGGFAPLAAFLEEVGLMGPVARRLWRRTNFLPGGPVTPAAPDESVEDGAEDVYEGPATLRVADEDHAVRARLTGHLSPIDGKYHWRGTVFGTLTDEALKRPEALLTANGRTAAARIAERTAQGGYSVTGMGTPPFG</sequence>
<dbReference type="Pfam" id="PF11583">
    <property type="entry name" value="AurF"/>
    <property type="match status" value="1"/>
</dbReference>
<dbReference type="EMBL" id="AP022588">
    <property type="protein sequence ID" value="BBY31761.1"/>
    <property type="molecule type" value="Genomic_DNA"/>
</dbReference>
<dbReference type="GO" id="GO:0016491">
    <property type="term" value="F:oxidoreductase activity"/>
    <property type="evidence" value="ECO:0007669"/>
    <property type="project" value="InterPro"/>
</dbReference>
<dbReference type="KEGG" id="msei:MSEDJ_58570"/>
<dbReference type="InterPro" id="IPR009078">
    <property type="entry name" value="Ferritin-like_SF"/>
</dbReference>
<keyword evidence="3" id="KW-1185">Reference proteome</keyword>
<name>A0A7I7QZI9_9MYCO</name>
<dbReference type="Gene3D" id="1.10.620.20">
    <property type="entry name" value="Ribonucleotide Reductase, subunit A"/>
    <property type="match status" value="1"/>
</dbReference>
<evidence type="ECO:0000259" key="1">
    <source>
        <dbReference type="Pfam" id="PF16170"/>
    </source>
</evidence>
<proteinExistence type="predicted"/>
<dbReference type="SUPFAM" id="SSF47240">
    <property type="entry name" value="Ferritin-like"/>
    <property type="match status" value="1"/>
</dbReference>
<protein>
    <submittedName>
        <fullName evidence="2">Membrane protein</fullName>
    </submittedName>
</protein>
<dbReference type="Proteomes" id="UP000467193">
    <property type="component" value="Chromosome"/>
</dbReference>
<dbReference type="InterPro" id="IPR025859">
    <property type="entry name" value="AurF/CmlI"/>
</dbReference>
<gene>
    <name evidence="2" type="ORF">MSEDJ_58570</name>
</gene>
<dbReference type="InterPro" id="IPR032371">
    <property type="entry name" value="DUF4873"/>
</dbReference>
<dbReference type="Pfam" id="PF16170">
    <property type="entry name" value="DUF4873"/>
    <property type="match status" value="1"/>
</dbReference>
<dbReference type="InterPro" id="IPR012348">
    <property type="entry name" value="RNR-like"/>
</dbReference>